<dbReference type="EMBL" id="BANI01000079">
    <property type="protein sequence ID" value="GAN96628.1"/>
    <property type="molecule type" value="Genomic_DNA"/>
</dbReference>
<keyword evidence="3 6" id="KW-0812">Transmembrane</keyword>
<feature type="transmembrane region" description="Helical" evidence="6">
    <location>
        <begin position="145"/>
        <end position="167"/>
    </location>
</feature>
<name>A0A0D6PZY8_KOMEU</name>
<keyword evidence="5 6" id="KW-0472">Membrane</keyword>
<protein>
    <submittedName>
        <fullName evidence="7">Iron transporter</fullName>
    </submittedName>
</protein>
<dbReference type="PANTHER" id="PTHR31632">
    <property type="entry name" value="IRON TRANSPORTER FTH1"/>
    <property type="match status" value="1"/>
</dbReference>
<dbReference type="InterPro" id="IPR004923">
    <property type="entry name" value="FTR1/Fip1/EfeU"/>
</dbReference>
<evidence type="ECO:0000256" key="4">
    <source>
        <dbReference type="ARBA" id="ARBA00022989"/>
    </source>
</evidence>
<evidence type="ECO:0000256" key="3">
    <source>
        <dbReference type="ARBA" id="ARBA00022692"/>
    </source>
</evidence>
<evidence type="ECO:0000313" key="7">
    <source>
        <dbReference type="EMBL" id="GAN96628.1"/>
    </source>
</evidence>
<dbReference type="GO" id="GO:0015093">
    <property type="term" value="F:ferrous iron transmembrane transporter activity"/>
    <property type="evidence" value="ECO:0007669"/>
    <property type="project" value="TreeGrafter"/>
</dbReference>
<feature type="transmembrane region" description="Helical" evidence="6">
    <location>
        <begin position="179"/>
        <end position="203"/>
    </location>
</feature>
<evidence type="ECO:0000256" key="2">
    <source>
        <dbReference type="ARBA" id="ARBA00008333"/>
    </source>
</evidence>
<evidence type="ECO:0000256" key="6">
    <source>
        <dbReference type="SAM" id="Phobius"/>
    </source>
</evidence>
<dbReference type="Proteomes" id="UP000032675">
    <property type="component" value="Unassembled WGS sequence"/>
</dbReference>
<keyword evidence="4 6" id="KW-1133">Transmembrane helix</keyword>
<dbReference type="PANTHER" id="PTHR31632:SF2">
    <property type="entry name" value="PLASMA MEMBRANE IRON PERMEASE"/>
    <property type="match status" value="1"/>
</dbReference>
<reference evidence="7 8" key="1">
    <citation type="submission" date="2012-11" db="EMBL/GenBank/DDBJ databases">
        <title>Whole genome sequence of Gluconacetobacter europaeus NBRC3261.</title>
        <authorList>
            <person name="Azuma Y."/>
            <person name="Higashiura N."/>
            <person name="Hirakawa H."/>
            <person name="Matsushita K."/>
        </authorList>
    </citation>
    <scope>NUCLEOTIDE SEQUENCE [LARGE SCALE GENOMIC DNA]</scope>
    <source>
        <strain evidence="7 8">NBRC 3261</strain>
    </source>
</reference>
<accession>A0A0D6PZY8</accession>
<comment type="similarity">
    <text evidence="2">Belongs to the oxidase-dependent Fe transporter (OFeT) (TC 9.A.10.1) family.</text>
</comment>
<evidence type="ECO:0000256" key="5">
    <source>
        <dbReference type="ARBA" id="ARBA00023136"/>
    </source>
</evidence>
<dbReference type="AlphaFoldDB" id="A0A0D6PZY8"/>
<gene>
    <name evidence="7" type="ORF">Geu3261_0086_015</name>
</gene>
<organism evidence="7 8">
    <name type="scientific">Komagataeibacter europaeus NBRC 3261</name>
    <dbReference type="NCBI Taxonomy" id="1234669"/>
    <lineage>
        <taxon>Bacteria</taxon>
        <taxon>Pseudomonadati</taxon>
        <taxon>Pseudomonadota</taxon>
        <taxon>Alphaproteobacteria</taxon>
        <taxon>Acetobacterales</taxon>
        <taxon>Acetobacteraceae</taxon>
        <taxon>Komagataeibacter</taxon>
    </lineage>
</organism>
<feature type="transmembrane region" description="Helical" evidence="6">
    <location>
        <begin position="68"/>
        <end position="87"/>
    </location>
</feature>
<evidence type="ECO:0000256" key="1">
    <source>
        <dbReference type="ARBA" id="ARBA00004141"/>
    </source>
</evidence>
<dbReference type="GO" id="GO:0033573">
    <property type="term" value="C:high-affinity iron permease complex"/>
    <property type="evidence" value="ECO:0007669"/>
    <property type="project" value="InterPro"/>
</dbReference>
<dbReference type="RefSeq" id="WP_048851386.1">
    <property type="nucleotide sequence ID" value="NZ_BANI01000079.1"/>
</dbReference>
<feature type="transmembrane region" description="Helical" evidence="6">
    <location>
        <begin position="243"/>
        <end position="264"/>
    </location>
</feature>
<dbReference type="Pfam" id="PF03239">
    <property type="entry name" value="FTR1"/>
    <property type="match status" value="1"/>
</dbReference>
<feature type="transmembrane region" description="Helical" evidence="6">
    <location>
        <begin position="6"/>
        <end position="25"/>
    </location>
</feature>
<comment type="subcellular location">
    <subcellularLocation>
        <location evidence="1">Membrane</location>
        <topology evidence="1">Multi-pass membrane protein</topology>
    </subcellularLocation>
</comment>
<feature type="transmembrane region" description="Helical" evidence="6">
    <location>
        <begin position="37"/>
        <end position="62"/>
    </location>
</feature>
<sequence>MLGSLLIVFREVMEAGLIVGIVLAATQGIPGRGRWVAGGIAAGVAGAAIVAVFAGSLSAALSGNGQDVFSATILCIAVLMLGWHTVWMTRHGREMAGEMKTLGAEVVSGERSLAAMSVVVAVAVLREGVEVVLFLYGIAVSTHSGPAAMLTGGALGIAAGAALSWLLYRGLIVIPLSRLFSVTGLLIAFLAAGMASQAAGLLAGDDLIPALGYEVWDTSWLLSDGSMVGRAAKALLGYSDRPMGVQVITWAVTLATMIIATRLVRRRPVARA</sequence>
<evidence type="ECO:0000313" key="8">
    <source>
        <dbReference type="Proteomes" id="UP000032675"/>
    </source>
</evidence>
<proteinExistence type="inferred from homology"/>
<comment type="caution">
    <text evidence="7">The sequence shown here is derived from an EMBL/GenBank/DDBJ whole genome shotgun (WGS) entry which is preliminary data.</text>
</comment>